<sequence length="88" mass="10052">MKSMPDAETIQMLRDYMKNGFLDNIIDMFRADPKLWGAVPGMITDERSRVRIGTIALAETYFETHKDEIKEALPAIAEGLNHDEPTIR</sequence>
<accession>A0A0F9E4V7</accession>
<feature type="non-terminal residue" evidence="1">
    <location>
        <position position="88"/>
    </location>
</feature>
<gene>
    <name evidence="1" type="ORF">LCGC14_2410330</name>
</gene>
<comment type="caution">
    <text evidence="1">The sequence shown here is derived from an EMBL/GenBank/DDBJ whole genome shotgun (WGS) entry which is preliminary data.</text>
</comment>
<dbReference type="EMBL" id="LAZR01036401">
    <property type="protein sequence ID" value="KKL24936.1"/>
    <property type="molecule type" value="Genomic_DNA"/>
</dbReference>
<name>A0A0F9E4V7_9ZZZZ</name>
<proteinExistence type="predicted"/>
<organism evidence="1">
    <name type="scientific">marine sediment metagenome</name>
    <dbReference type="NCBI Taxonomy" id="412755"/>
    <lineage>
        <taxon>unclassified sequences</taxon>
        <taxon>metagenomes</taxon>
        <taxon>ecological metagenomes</taxon>
    </lineage>
</organism>
<reference evidence="1" key="1">
    <citation type="journal article" date="2015" name="Nature">
        <title>Complex archaea that bridge the gap between prokaryotes and eukaryotes.</title>
        <authorList>
            <person name="Spang A."/>
            <person name="Saw J.H."/>
            <person name="Jorgensen S.L."/>
            <person name="Zaremba-Niedzwiedzka K."/>
            <person name="Martijn J."/>
            <person name="Lind A.E."/>
            <person name="van Eijk R."/>
            <person name="Schleper C."/>
            <person name="Guy L."/>
            <person name="Ettema T.J."/>
        </authorList>
    </citation>
    <scope>NUCLEOTIDE SEQUENCE</scope>
</reference>
<evidence type="ECO:0000313" key="1">
    <source>
        <dbReference type="EMBL" id="KKL24936.1"/>
    </source>
</evidence>
<dbReference type="AlphaFoldDB" id="A0A0F9E4V7"/>
<protein>
    <submittedName>
        <fullName evidence="1">Uncharacterized protein</fullName>
    </submittedName>
</protein>